<dbReference type="AlphaFoldDB" id="A0A9W8CEH7"/>
<protein>
    <submittedName>
        <fullName evidence="2">Uncharacterized protein</fullName>
    </submittedName>
</protein>
<name>A0A9W8CEH7_9POAL</name>
<feature type="compositionally biased region" description="Pro residues" evidence="1">
    <location>
        <begin position="106"/>
        <end position="123"/>
    </location>
</feature>
<feature type="region of interest" description="Disordered" evidence="1">
    <location>
        <begin position="22"/>
        <end position="149"/>
    </location>
</feature>
<feature type="compositionally biased region" description="Low complexity" evidence="1">
    <location>
        <begin position="127"/>
        <end position="141"/>
    </location>
</feature>
<gene>
    <name evidence="2" type="ORF">BS78_K325100</name>
</gene>
<keyword evidence="3" id="KW-1185">Reference proteome</keyword>
<feature type="compositionally biased region" description="Low complexity" evidence="1">
    <location>
        <begin position="84"/>
        <end position="105"/>
    </location>
</feature>
<organism evidence="2 3">
    <name type="scientific">Paspalum vaginatum</name>
    <name type="common">seashore paspalum</name>
    <dbReference type="NCBI Taxonomy" id="158149"/>
    <lineage>
        <taxon>Eukaryota</taxon>
        <taxon>Viridiplantae</taxon>
        <taxon>Streptophyta</taxon>
        <taxon>Embryophyta</taxon>
        <taxon>Tracheophyta</taxon>
        <taxon>Spermatophyta</taxon>
        <taxon>Magnoliopsida</taxon>
        <taxon>Liliopsida</taxon>
        <taxon>Poales</taxon>
        <taxon>Poaceae</taxon>
        <taxon>PACMAD clade</taxon>
        <taxon>Panicoideae</taxon>
        <taxon>Andropogonodae</taxon>
        <taxon>Paspaleae</taxon>
        <taxon>Paspalinae</taxon>
        <taxon>Paspalum</taxon>
    </lineage>
</organism>
<reference evidence="2 3" key="1">
    <citation type="submission" date="2022-10" db="EMBL/GenBank/DDBJ databases">
        <title>WGS assembly of Paspalum vaginatum 540-79.</title>
        <authorList>
            <person name="Sun G."/>
            <person name="Wase N."/>
            <person name="Shu S."/>
            <person name="Jenkins J."/>
            <person name="Zhou B."/>
            <person name="Torres-Rodriguez J."/>
            <person name="Chen C."/>
            <person name="Sandor L."/>
            <person name="Plott C."/>
            <person name="Yoshinga Y."/>
            <person name="Daum C."/>
            <person name="Qi P."/>
            <person name="Barry K."/>
            <person name="Lipzen A."/>
            <person name="Berry L."/>
            <person name="Pedersen C."/>
            <person name="Gottilla T."/>
            <person name="Foltz A."/>
            <person name="Yu H."/>
            <person name="O'Malley R."/>
            <person name="Zhang C."/>
            <person name="Devos K."/>
            <person name="Sigmon B."/>
            <person name="Yu B."/>
            <person name="Obata T."/>
            <person name="Schmutz J."/>
            <person name="Schnable J."/>
        </authorList>
    </citation>
    <scope>NUCLEOTIDE SEQUENCE [LARGE SCALE GENOMIC DNA]</scope>
    <source>
        <strain evidence="3">cv. 540-79</strain>
    </source>
</reference>
<accession>A0A9W8CEH7</accession>
<dbReference type="EMBL" id="MU629893">
    <property type="protein sequence ID" value="KAJ1254802.1"/>
    <property type="molecule type" value="Genomic_DNA"/>
</dbReference>
<dbReference type="Proteomes" id="UP001164776">
    <property type="component" value="Unassembled WGS sequence"/>
</dbReference>
<sequence>MKISPAQLPSTALRCAPAAELNPNKTSHVAGSEAPPIADASPRMPRRRCPRRCSCPEASGGTRWSSAAATTASSLSPTSPAPAAPSSCWSAGASWAGPGLGVGPRPRLPLLPLQLPPQPPPPRHNPRAGAGEARAEAAAAEPFILHAVP</sequence>
<comment type="caution">
    <text evidence="2">The sequence shown here is derived from an EMBL/GenBank/DDBJ whole genome shotgun (WGS) entry which is preliminary data.</text>
</comment>
<evidence type="ECO:0000313" key="2">
    <source>
        <dbReference type="EMBL" id="KAJ1254802.1"/>
    </source>
</evidence>
<evidence type="ECO:0000313" key="3">
    <source>
        <dbReference type="Proteomes" id="UP001164776"/>
    </source>
</evidence>
<evidence type="ECO:0000256" key="1">
    <source>
        <dbReference type="SAM" id="MobiDB-lite"/>
    </source>
</evidence>
<feature type="compositionally biased region" description="Low complexity" evidence="1">
    <location>
        <begin position="53"/>
        <end position="78"/>
    </location>
</feature>
<proteinExistence type="predicted"/>